<dbReference type="RefSeq" id="WP_007147580.1">
    <property type="nucleotide sequence ID" value="NZ_AKCI01000001.1"/>
</dbReference>
<dbReference type="Proteomes" id="UP000006415">
    <property type="component" value="Unassembled WGS sequence"/>
</dbReference>
<feature type="compositionally biased region" description="Low complexity" evidence="1">
    <location>
        <begin position="527"/>
        <end position="538"/>
    </location>
</feature>
<dbReference type="EMBL" id="AGZS01000002">
    <property type="protein sequence ID" value="EJD65069.1"/>
    <property type="molecule type" value="Genomic_DNA"/>
</dbReference>
<feature type="region of interest" description="Disordered" evidence="1">
    <location>
        <begin position="499"/>
        <end position="562"/>
    </location>
</feature>
<dbReference type="eggNOG" id="ENOG5032SYI">
    <property type="taxonomic scope" value="Bacteria"/>
</dbReference>
<feature type="region of interest" description="Disordered" evidence="1">
    <location>
        <begin position="1"/>
        <end position="87"/>
    </location>
</feature>
<protein>
    <submittedName>
        <fullName evidence="3">Uncharacterized protein</fullName>
    </submittedName>
</protein>
<feature type="transmembrane region" description="Helical" evidence="2">
    <location>
        <begin position="94"/>
        <end position="117"/>
    </location>
</feature>
<keyword evidence="4" id="KW-1185">Reference proteome</keyword>
<keyword evidence="2" id="KW-1133">Transmembrane helix</keyword>
<feature type="compositionally biased region" description="Basic and acidic residues" evidence="1">
    <location>
        <begin position="328"/>
        <end position="338"/>
    </location>
</feature>
<feature type="transmembrane region" description="Helical" evidence="2">
    <location>
        <begin position="268"/>
        <end position="289"/>
    </location>
</feature>
<comment type="caution">
    <text evidence="3">The sequence shown here is derived from an EMBL/GenBank/DDBJ whole genome shotgun (WGS) entry which is preliminary data.</text>
</comment>
<feature type="compositionally biased region" description="Low complexity" evidence="1">
    <location>
        <begin position="434"/>
        <end position="463"/>
    </location>
</feature>
<gene>
    <name evidence="3" type="ORF">HMPREF9156_00513</name>
</gene>
<evidence type="ECO:0000313" key="3">
    <source>
        <dbReference type="EMBL" id="EJD65069.1"/>
    </source>
</evidence>
<keyword evidence="2" id="KW-0812">Transmembrane</keyword>
<organism evidence="3 4">
    <name type="scientific">Scardovia wiggsiae F0424</name>
    <dbReference type="NCBI Taxonomy" id="857290"/>
    <lineage>
        <taxon>Bacteria</taxon>
        <taxon>Bacillati</taxon>
        <taxon>Actinomycetota</taxon>
        <taxon>Actinomycetes</taxon>
        <taxon>Bifidobacteriales</taxon>
        <taxon>Bifidobacteriaceae</taxon>
        <taxon>Scardovia</taxon>
    </lineage>
</organism>
<dbReference type="AlphaFoldDB" id="J0WZR0"/>
<accession>J0WZR0</accession>
<evidence type="ECO:0000313" key="4">
    <source>
        <dbReference type="Proteomes" id="UP000006415"/>
    </source>
</evidence>
<name>J0WZR0_9BIFI</name>
<dbReference type="STRING" id="857290.HMPREF9156_00513"/>
<dbReference type="HOGENOM" id="CLU_484750_0_0_11"/>
<proteinExistence type="predicted"/>
<reference evidence="3 4" key="1">
    <citation type="submission" date="2012-01" db="EMBL/GenBank/DDBJ databases">
        <title>The Genome Sequence of Scardovia wiggsiae F0424.</title>
        <authorList>
            <consortium name="The Broad Institute Genome Sequencing Platform"/>
            <person name="Earl A."/>
            <person name="Ward D."/>
            <person name="Feldgarden M."/>
            <person name="Gevers D."/>
            <person name="Izard J."/>
            <person name="Ganesan A."/>
            <person name="Baranova O.V."/>
            <person name="Blanton J.M."/>
            <person name="Tanner A.C."/>
            <person name="Mathney J."/>
            <person name="Dewhirst F.E."/>
            <person name="Young S.K."/>
            <person name="Zeng Q."/>
            <person name="Gargeya S."/>
            <person name="Fitzgerald M."/>
            <person name="Haas B."/>
            <person name="Abouelleil A."/>
            <person name="Alvarado L."/>
            <person name="Arachchi H.M."/>
            <person name="Berlin A."/>
            <person name="Chapman S.B."/>
            <person name="Gearin G."/>
            <person name="Goldberg J."/>
            <person name="Griggs A."/>
            <person name="Gujja S."/>
            <person name="Hansen M."/>
            <person name="Heiman D."/>
            <person name="Howarth C."/>
            <person name="Larimer J."/>
            <person name="Lui A."/>
            <person name="MacDonald P.J.P."/>
            <person name="McCowen C."/>
            <person name="Montmayeur A."/>
            <person name="Murphy C."/>
            <person name="Neiman D."/>
            <person name="Pearson M."/>
            <person name="Priest M."/>
            <person name="Roberts A."/>
            <person name="Saif S."/>
            <person name="Shea T."/>
            <person name="Sisk P."/>
            <person name="Stolte C."/>
            <person name="Sykes S."/>
            <person name="Wortman J."/>
            <person name="Nusbaum C."/>
            <person name="Birren B."/>
        </authorList>
    </citation>
    <scope>NUCLEOTIDE SEQUENCE [LARGE SCALE GENOMIC DNA]</scope>
    <source>
        <strain evidence="3 4">F0424</strain>
    </source>
</reference>
<evidence type="ECO:0000256" key="1">
    <source>
        <dbReference type="SAM" id="MobiDB-lite"/>
    </source>
</evidence>
<evidence type="ECO:0000256" key="2">
    <source>
        <dbReference type="SAM" id="Phobius"/>
    </source>
</evidence>
<feature type="region of interest" description="Disordered" evidence="1">
    <location>
        <begin position="328"/>
        <end position="347"/>
    </location>
</feature>
<sequence>MTNNETETDEKLEENGGPQAGEPDSRLAFRSGDSGRGEGPGAAVPEDRLQDGNAGHTADVSDNGQEGEAEAGSGGRASHRERPRKTRKSTRKFIARYILAPFFAVAAVIALVAGILFSTVWGPRHTLSARAENLNTNIVYTADGVANISGSRLTVKVTGRTGTEVCVAVANARDISEWAASEKHTVLTGLASWSSLSSRVGGGTAAQSSMDTFRSSDLWQSVTCNQGSVTVNVPDSDGKAVIAGSSRPISSVTMDWVRLTPVNFSRPWYIAAGVCAVLAILSATILAAFKRRPKAKRNLAADGAEHQDAEQTQVLMDVTEQFRYQRPDVVPTHRDPGRQRGRGLFRRRNRGVISAEEALTADSQLDAASGTPAIVDPRRANMVERVARNNASEGSDATAGGSPDSAVTAADILNRARSHRGSCSDADSPSNQRLSALAARAAERPSGAEGSGSEAAEDASTTASFSEMAAWLERVRREGSEPPEDNTVDILADEKEDAARRRLFENSDNTQITDIESALDGSRDIQGPAADDAEAPGPTGNDSGGTDRNTDENTESSGGAND</sequence>
<keyword evidence="2" id="KW-0472">Membrane</keyword>
<dbReference type="OrthoDB" id="3249401at2"/>
<feature type="region of interest" description="Disordered" evidence="1">
    <location>
        <begin position="418"/>
        <end position="463"/>
    </location>
</feature>
<feature type="compositionally biased region" description="Basic residues" evidence="1">
    <location>
        <begin position="77"/>
        <end position="87"/>
    </location>
</feature>
<feature type="compositionally biased region" description="Acidic residues" evidence="1">
    <location>
        <begin position="1"/>
        <end position="12"/>
    </location>
</feature>